<evidence type="ECO:0000256" key="1">
    <source>
        <dbReference type="SAM" id="MobiDB-lite"/>
    </source>
</evidence>
<proteinExistence type="predicted"/>
<evidence type="ECO:0000313" key="3">
    <source>
        <dbReference type="Proteomes" id="UP000799324"/>
    </source>
</evidence>
<accession>A0A6A6T717</accession>
<feature type="region of interest" description="Disordered" evidence="1">
    <location>
        <begin position="1"/>
        <end position="22"/>
    </location>
</feature>
<dbReference type="InterPro" id="IPR011009">
    <property type="entry name" value="Kinase-like_dom_sf"/>
</dbReference>
<gene>
    <name evidence="2" type="ORF">K491DRAFT_476803</name>
</gene>
<evidence type="ECO:0008006" key="4">
    <source>
        <dbReference type="Google" id="ProtNLM"/>
    </source>
</evidence>
<dbReference type="Gene3D" id="1.10.510.10">
    <property type="entry name" value="Transferase(Phosphotransferase) domain 1"/>
    <property type="match status" value="1"/>
</dbReference>
<keyword evidence="3" id="KW-1185">Reference proteome</keyword>
<organism evidence="2 3">
    <name type="scientific">Lophiostoma macrostomum CBS 122681</name>
    <dbReference type="NCBI Taxonomy" id="1314788"/>
    <lineage>
        <taxon>Eukaryota</taxon>
        <taxon>Fungi</taxon>
        <taxon>Dikarya</taxon>
        <taxon>Ascomycota</taxon>
        <taxon>Pezizomycotina</taxon>
        <taxon>Dothideomycetes</taxon>
        <taxon>Pleosporomycetidae</taxon>
        <taxon>Pleosporales</taxon>
        <taxon>Lophiostomataceae</taxon>
        <taxon>Lophiostoma</taxon>
    </lineage>
</organism>
<name>A0A6A6T717_9PLEO</name>
<evidence type="ECO:0000313" key="2">
    <source>
        <dbReference type="EMBL" id="KAF2654344.1"/>
    </source>
</evidence>
<dbReference type="SUPFAM" id="SSF56112">
    <property type="entry name" value="Protein kinase-like (PK-like)"/>
    <property type="match status" value="1"/>
</dbReference>
<sequence>MSAPSSSAASSTHSSPGSSTSSLPPAYPYFVGRKINIIKHSPAAPSGPACKIPFSRDSEAWDTVSQEEYCLSRHPIAGTNCNDTSLSITITAHLRTGNERSAQIVVVDDDRVAKIYDPLYYRWISPWGFNDEKEDVVRAADRDYYREAVAYEELRGTEAEGTITPSYFGSWTMTVHGERGPRTVALILMEHVKGSCMHDMDPQALPAAQRKEAIARVIEADALLHYHGVDHNDLHLRNILFAFQDPTLPLAAVDFKSPQVRVVLIDFNVSELYRLEERTCAKLEGSKPLNPACLHCGLMGQYTNAGWLSNDEARDGEWLWQRYKGDVRYKDIKRAARARNTIWSVDIPDSILGVEIEYE</sequence>
<dbReference type="Proteomes" id="UP000799324">
    <property type="component" value="Unassembled WGS sequence"/>
</dbReference>
<dbReference type="EMBL" id="MU004366">
    <property type="protein sequence ID" value="KAF2654344.1"/>
    <property type="molecule type" value="Genomic_DNA"/>
</dbReference>
<reference evidence="2" key="1">
    <citation type="journal article" date="2020" name="Stud. Mycol.">
        <title>101 Dothideomycetes genomes: a test case for predicting lifestyles and emergence of pathogens.</title>
        <authorList>
            <person name="Haridas S."/>
            <person name="Albert R."/>
            <person name="Binder M."/>
            <person name="Bloem J."/>
            <person name="Labutti K."/>
            <person name="Salamov A."/>
            <person name="Andreopoulos B."/>
            <person name="Baker S."/>
            <person name="Barry K."/>
            <person name="Bills G."/>
            <person name="Bluhm B."/>
            <person name="Cannon C."/>
            <person name="Castanera R."/>
            <person name="Culley D."/>
            <person name="Daum C."/>
            <person name="Ezra D."/>
            <person name="Gonzalez J."/>
            <person name="Henrissat B."/>
            <person name="Kuo A."/>
            <person name="Liang C."/>
            <person name="Lipzen A."/>
            <person name="Lutzoni F."/>
            <person name="Magnuson J."/>
            <person name="Mondo S."/>
            <person name="Nolan M."/>
            <person name="Ohm R."/>
            <person name="Pangilinan J."/>
            <person name="Park H.-J."/>
            <person name="Ramirez L."/>
            <person name="Alfaro M."/>
            <person name="Sun H."/>
            <person name="Tritt A."/>
            <person name="Yoshinaga Y."/>
            <person name="Zwiers L.-H."/>
            <person name="Turgeon B."/>
            <person name="Goodwin S."/>
            <person name="Spatafora J."/>
            <person name="Crous P."/>
            <person name="Grigoriev I."/>
        </authorList>
    </citation>
    <scope>NUCLEOTIDE SEQUENCE</scope>
    <source>
        <strain evidence="2">CBS 122681</strain>
    </source>
</reference>
<dbReference type="AlphaFoldDB" id="A0A6A6T717"/>
<dbReference type="OrthoDB" id="4267316at2759"/>
<protein>
    <recommendedName>
        <fullName evidence="4">Protein kinase domain-containing protein</fullName>
    </recommendedName>
</protein>